<dbReference type="InterPro" id="IPR006221">
    <property type="entry name" value="TrpG/PapA_dom"/>
</dbReference>
<sequence>MILMIDNFDSFCYNIYQYIKELGEDIKVFRNDSITIDEIQELSPEMILISPGPSSPKEAGISMEAIEAFKGKIPILGVCLGHQAIGEVFGGKVVKAKRPVHGHVYPINHDKKGVYSGINSPLNVTRYHSLIIERDTLPSCLEITSETIDGEIMGVRHKTYLIEGVQFHPEAILTEKGHEIFQNFIVMARRKK</sequence>
<feature type="domain" description="Glutamine amidotransferase" evidence="2">
    <location>
        <begin position="3"/>
        <end position="186"/>
    </location>
</feature>
<dbReference type="InterPro" id="IPR029062">
    <property type="entry name" value="Class_I_gatase-like"/>
</dbReference>
<protein>
    <submittedName>
        <fullName evidence="3">Para-aminobenzoate synthetase component 2</fullName>
        <ecNumber evidence="3">2.6.1.85</ecNumber>
    </submittedName>
</protein>
<dbReference type="PRINTS" id="PR00099">
    <property type="entry name" value="CPSGATASE"/>
</dbReference>
<dbReference type="CDD" id="cd01743">
    <property type="entry name" value="GATase1_Anthranilate_Synthase"/>
    <property type="match status" value="1"/>
</dbReference>
<dbReference type="Pfam" id="PF00117">
    <property type="entry name" value="GATase"/>
    <property type="match status" value="1"/>
</dbReference>
<evidence type="ECO:0000313" key="4">
    <source>
        <dbReference type="Proteomes" id="UP001314903"/>
    </source>
</evidence>
<dbReference type="PROSITE" id="PS51273">
    <property type="entry name" value="GATASE_TYPE_1"/>
    <property type="match status" value="1"/>
</dbReference>
<dbReference type="PRINTS" id="PR00097">
    <property type="entry name" value="ANTSNTHASEII"/>
</dbReference>
<gene>
    <name evidence="3" type="ORF">J2Z35_000159</name>
</gene>
<organism evidence="3 4">
    <name type="scientific">Acetoanaerobium pronyense</name>
    <dbReference type="NCBI Taxonomy" id="1482736"/>
    <lineage>
        <taxon>Bacteria</taxon>
        <taxon>Bacillati</taxon>
        <taxon>Bacillota</taxon>
        <taxon>Clostridia</taxon>
        <taxon>Peptostreptococcales</taxon>
        <taxon>Filifactoraceae</taxon>
        <taxon>Acetoanaerobium</taxon>
    </lineage>
</organism>
<reference evidence="3 4" key="1">
    <citation type="submission" date="2021-03" db="EMBL/GenBank/DDBJ databases">
        <title>Genomic Encyclopedia of Type Strains, Phase IV (KMG-IV): sequencing the most valuable type-strain genomes for metagenomic binning, comparative biology and taxonomic classification.</title>
        <authorList>
            <person name="Goeker M."/>
        </authorList>
    </citation>
    <scope>NUCLEOTIDE SEQUENCE [LARGE SCALE GENOMIC DNA]</scope>
    <source>
        <strain evidence="3 4">DSM 27512</strain>
    </source>
</reference>
<dbReference type="InterPro" id="IPR017926">
    <property type="entry name" value="GATASE"/>
</dbReference>
<accession>A0ABS4KG78</accession>
<proteinExistence type="predicted"/>
<dbReference type="PRINTS" id="PR00096">
    <property type="entry name" value="GATASE"/>
</dbReference>
<dbReference type="PANTHER" id="PTHR43418:SF4">
    <property type="entry name" value="MULTIFUNCTIONAL TRYPTOPHAN BIOSYNTHESIS PROTEIN"/>
    <property type="match status" value="1"/>
</dbReference>
<dbReference type="GO" id="GO:0046820">
    <property type="term" value="F:4-amino-4-deoxychorismate synthase activity"/>
    <property type="evidence" value="ECO:0007669"/>
    <property type="project" value="UniProtKB-EC"/>
</dbReference>
<keyword evidence="3" id="KW-0032">Aminotransferase</keyword>
<dbReference type="Proteomes" id="UP001314903">
    <property type="component" value="Unassembled WGS sequence"/>
</dbReference>
<dbReference type="PANTHER" id="PTHR43418">
    <property type="entry name" value="MULTIFUNCTIONAL TRYPTOPHAN BIOSYNTHESIS PROTEIN-RELATED"/>
    <property type="match status" value="1"/>
</dbReference>
<dbReference type="SUPFAM" id="SSF52317">
    <property type="entry name" value="Class I glutamine amidotransferase-like"/>
    <property type="match status" value="1"/>
</dbReference>
<dbReference type="EC" id="2.6.1.85" evidence="3"/>
<dbReference type="RefSeq" id="WP_209658346.1">
    <property type="nucleotide sequence ID" value="NZ_JAGGLI010000001.1"/>
</dbReference>
<comment type="caution">
    <text evidence="3">The sequence shown here is derived from an EMBL/GenBank/DDBJ whole genome shotgun (WGS) entry which is preliminary data.</text>
</comment>
<keyword evidence="1" id="KW-0315">Glutamine amidotransferase</keyword>
<keyword evidence="4" id="KW-1185">Reference proteome</keyword>
<evidence type="ECO:0000313" key="3">
    <source>
        <dbReference type="EMBL" id="MBP2026370.1"/>
    </source>
</evidence>
<evidence type="ECO:0000259" key="2">
    <source>
        <dbReference type="Pfam" id="PF00117"/>
    </source>
</evidence>
<name>A0ABS4KG78_9FIRM</name>
<evidence type="ECO:0000256" key="1">
    <source>
        <dbReference type="ARBA" id="ARBA00022962"/>
    </source>
</evidence>
<dbReference type="NCBIfam" id="TIGR00566">
    <property type="entry name" value="trpG_papA"/>
    <property type="match status" value="1"/>
</dbReference>
<dbReference type="Gene3D" id="3.40.50.880">
    <property type="match status" value="1"/>
</dbReference>
<dbReference type="InterPro" id="IPR050472">
    <property type="entry name" value="Anth_synth/Amidotransfase"/>
</dbReference>
<keyword evidence="3" id="KW-0808">Transferase</keyword>
<dbReference type="EMBL" id="JAGGLI010000001">
    <property type="protein sequence ID" value="MBP2026370.1"/>
    <property type="molecule type" value="Genomic_DNA"/>
</dbReference>